<dbReference type="SUPFAM" id="SSF55120">
    <property type="entry name" value="Pseudouridine synthase"/>
    <property type="match status" value="1"/>
</dbReference>
<dbReference type="Pfam" id="PF01479">
    <property type="entry name" value="S4"/>
    <property type="match status" value="1"/>
</dbReference>
<dbReference type="Gene3D" id="3.30.70.1560">
    <property type="entry name" value="Alpha-L RNA-binding motif"/>
    <property type="match status" value="1"/>
</dbReference>
<evidence type="ECO:0000313" key="8">
    <source>
        <dbReference type="Proteomes" id="UP000004835"/>
    </source>
</evidence>
<evidence type="ECO:0000256" key="3">
    <source>
        <dbReference type="ARBA" id="ARBA00023235"/>
    </source>
</evidence>
<comment type="caution">
    <text evidence="7">The sequence shown here is derived from an EMBL/GenBank/DDBJ whole genome shotgun (WGS) entry which is preliminary data.</text>
</comment>
<evidence type="ECO:0000259" key="6">
    <source>
        <dbReference type="SMART" id="SM00363"/>
    </source>
</evidence>
<dbReference type="FunFam" id="3.10.290.10:FF:000003">
    <property type="entry name" value="Pseudouridine synthase"/>
    <property type="match status" value="1"/>
</dbReference>
<dbReference type="EC" id="5.4.99.-" evidence="5"/>
<feature type="domain" description="RNA-binding S4" evidence="6">
    <location>
        <begin position="12"/>
        <end position="72"/>
    </location>
</feature>
<dbReference type="InterPro" id="IPR006145">
    <property type="entry name" value="PsdUridine_synth_RsuA/RluA"/>
</dbReference>
<name>F0EHN3_ENTCA</name>
<dbReference type="SMART" id="SM00363">
    <property type="entry name" value="S4"/>
    <property type="match status" value="1"/>
</dbReference>
<dbReference type="GO" id="GO:0000455">
    <property type="term" value="P:enzyme-directed rRNA pseudouridine synthesis"/>
    <property type="evidence" value="ECO:0007669"/>
    <property type="project" value="UniProtKB-ARBA"/>
</dbReference>
<evidence type="ECO:0000256" key="2">
    <source>
        <dbReference type="ARBA" id="ARBA00022884"/>
    </source>
</evidence>
<keyword evidence="2 4" id="KW-0694">RNA-binding</keyword>
<dbReference type="Gene3D" id="3.10.290.10">
    <property type="entry name" value="RNA-binding S4 domain"/>
    <property type="match status" value="1"/>
</dbReference>
<evidence type="ECO:0000313" key="7">
    <source>
        <dbReference type="EMBL" id="EGC70191.1"/>
    </source>
</evidence>
<dbReference type="GO" id="GO:0003723">
    <property type="term" value="F:RNA binding"/>
    <property type="evidence" value="ECO:0007669"/>
    <property type="project" value="UniProtKB-KW"/>
</dbReference>
<dbReference type="PANTHER" id="PTHR47683">
    <property type="entry name" value="PSEUDOURIDINE SYNTHASE FAMILY PROTEIN-RELATED"/>
    <property type="match status" value="1"/>
</dbReference>
<dbReference type="InterPro" id="IPR020103">
    <property type="entry name" value="PsdUridine_synth_cat_dom_sf"/>
</dbReference>
<dbReference type="InterPro" id="IPR018496">
    <property type="entry name" value="PsdUridine_synth_RsuA/RluB_CS"/>
</dbReference>
<dbReference type="Proteomes" id="UP000004835">
    <property type="component" value="Unassembled WGS sequence"/>
</dbReference>
<dbReference type="GO" id="GO:0005829">
    <property type="term" value="C:cytosol"/>
    <property type="evidence" value="ECO:0007669"/>
    <property type="project" value="UniProtKB-ARBA"/>
</dbReference>
<protein>
    <recommendedName>
        <fullName evidence="5">Pseudouridine synthase</fullName>
        <ecNumber evidence="5">5.4.99.-</ecNumber>
    </recommendedName>
</protein>
<dbReference type="AlphaFoldDB" id="F0EHN3"/>
<dbReference type="CDD" id="cd00165">
    <property type="entry name" value="S4"/>
    <property type="match status" value="1"/>
</dbReference>
<proteinExistence type="inferred from homology"/>
<dbReference type="GO" id="GO:0120159">
    <property type="term" value="F:rRNA pseudouridine synthase activity"/>
    <property type="evidence" value="ECO:0007669"/>
    <property type="project" value="UniProtKB-ARBA"/>
</dbReference>
<sequence>MAAVLYERKKPMRLDKFLADMGYGSRKEVKQLIKKGLVTVNGQVIKSDKAQVLETQDTVCFEGEPIVYQSQFYYLLNKPAGVISATVDSYEETVLDLFSEEAFREDLFPVGRLDKDTEGFLLITNDGGLAHQLLSPKKHVEKEYYAQVEGIMTAEDQKTFAKGIKLDGEWTLPAELQILNVDEDETRSEIKLILHEGKFHQVKRMVHAVGKEVVYLKRIRMGGLSLPDDLALGEYRELTPEELAKLQERG</sequence>
<dbReference type="InterPro" id="IPR042092">
    <property type="entry name" value="PsdUridine_s_RsuA/RluB/E/F_cat"/>
</dbReference>
<dbReference type="PANTHER" id="PTHR47683:SF4">
    <property type="entry name" value="PSEUDOURIDINE SYNTHASE"/>
    <property type="match status" value="1"/>
</dbReference>
<dbReference type="FunFam" id="3.30.70.1560:FF:000001">
    <property type="entry name" value="Pseudouridine synthase"/>
    <property type="match status" value="1"/>
</dbReference>
<evidence type="ECO:0000256" key="1">
    <source>
        <dbReference type="ARBA" id="ARBA00008348"/>
    </source>
</evidence>
<dbReference type="InterPro" id="IPR050343">
    <property type="entry name" value="RsuA_PseudoU_synthase"/>
</dbReference>
<accession>F0EHN3</accession>
<dbReference type="SUPFAM" id="SSF55174">
    <property type="entry name" value="Alpha-L RNA-binding motif"/>
    <property type="match status" value="1"/>
</dbReference>
<dbReference type="InterPro" id="IPR036986">
    <property type="entry name" value="S4_RNA-bd_sf"/>
</dbReference>
<dbReference type="PROSITE" id="PS01149">
    <property type="entry name" value="PSI_RSU"/>
    <property type="match status" value="1"/>
</dbReference>
<dbReference type="HOGENOM" id="CLU_024979_1_2_9"/>
<dbReference type="InterPro" id="IPR020094">
    <property type="entry name" value="TruA/RsuA/RluB/E/F_N"/>
</dbReference>
<organism evidence="7 8">
    <name type="scientific">Enterococcus casseliflavus ATCC 12755</name>
    <dbReference type="NCBI Taxonomy" id="888066"/>
    <lineage>
        <taxon>Bacteria</taxon>
        <taxon>Bacillati</taxon>
        <taxon>Bacillota</taxon>
        <taxon>Bacilli</taxon>
        <taxon>Lactobacillales</taxon>
        <taxon>Enterococcaceae</taxon>
        <taxon>Enterococcus</taxon>
    </lineage>
</organism>
<dbReference type="CDD" id="cd02553">
    <property type="entry name" value="PseudoU_synth_RsuA"/>
    <property type="match status" value="1"/>
</dbReference>
<gene>
    <name evidence="7" type="ORF">HMPREF9087_0925</name>
</gene>
<dbReference type="NCBIfam" id="TIGR00093">
    <property type="entry name" value="pseudouridine synthase"/>
    <property type="match status" value="1"/>
</dbReference>
<dbReference type="InterPro" id="IPR000748">
    <property type="entry name" value="PsdUridine_synth_RsuA/RluB/E/F"/>
</dbReference>
<reference evidence="7 8" key="1">
    <citation type="submission" date="2011-01" db="EMBL/GenBank/DDBJ databases">
        <authorList>
            <person name="Muzny D."/>
            <person name="Qin X."/>
            <person name="Deng J."/>
            <person name="Jiang H."/>
            <person name="Liu Y."/>
            <person name="Qu J."/>
            <person name="Song X.-Z."/>
            <person name="Zhang L."/>
            <person name="Thornton R."/>
            <person name="Coyle M."/>
            <person name="Francisco L."/>
            <person name="Jackson L."/>
            <person name="Javaid M."/>
            <person name="Korchina V."/>
            <person name="Kovar C."/>
            <person name="Mata R."/>
            <person name="Mathew T."/>
            <person name="Ngo R."/>
            <person name="Nguyen L."/>
            <person name="Nguyen N."/>
            <person name="Okwuonu G."/>
            <person name="Ongeri F."/>
            <person name="Pham C."/>
            <person name="Simmons D."/>
            <person name="Wilczek-Boney K."/>
            <person name="Hale W."/>
            <person name="Jakkamsetti A."/>
            <person name="Pham P."/>
            <person name="Ruth R."/>
            <person name="San Lucas F."/>
            <person name="Warren J."/>
            <person name="Zhang J."/>
            <person name="Zhao Z."/>
            <person name="Zhou C."/>
            <person name="Zhu D."/>
            <person name="Lee S."/>
            <person name="Bess C."/>
            <person name="Blankenburg K."/>
            <person name="Forbes L."/>
            <person name="Fu Q."/>
            <person name="Gubbala S."/>
            <person name="Hirani K."/>
            <person name="Jayaseelan J.C."/>
            <person name="Lara F."/>
            <person name="Munidasa M."/>
            <person name="Palculict T."/>
            <person name="Patil S."/>
            <person name="Pu L.-L."/>
            <person name="Saada N."/>
            <person name="Tang L."/>
            <person name="Weissenberger G."/>
            <person name="Zhu Y."/>
            <person name="Hemphill L."/>
            <person name="Shang Y."/>
            <person name="Youmans B."/>
            <person name="Ayvaz T."/>
            <person name="Ross M."/>
            <person name="Santibanez J."/>
            <person name="Aqrawi P."/>
            <person name="Gross S."/>
            <person name="Joshi V."/>
            <person name="Fowler G."/>
            <person name="Nazareth L."/>
            <person name="Reid J."/>
            <person name="Worley K."/>
            <person name="Petrosino J."/>
            <person name="Highlander S."/>
            <person name="Gibbs R."/>
        </authorList>
    </citation>
    <scope>NUCLEOTIDE SEQUENCE [LARGE SCALE GENOMIC DNA]</scope>
    <source>
        <strain evidence="7 8">ATCC 12755</strain>
    </source>
</reference>
<dbReference type="Pfam" id="PF00849">
    <property type="entry name" value="PseudoU_synth_2"/>
    <property type="match status" value="1"/>
</dbReference>
<evidence type="ECO:0000256" key="4">
    <source>
        <dbReference type="PROSITE-ProRule" id="PRU00182"/>
    </source>
</evidence>
<dbReference type="EMBL" id="AEWT01000009">
    <property type="protein sequence ID" value="EGC70191.1"/>
    <property type="molecule type" value="Genomic_DNA"/>
</dbReference>
<keyword evidence="3 5" id="KW-0413">Isomerase</keyword>
<dbReference type="Gene3D" id="3.30.70.580">
    <property type="entry name" value="Pseudouridine synthase I, catalytic domain, N-terminal subdomain"/>
    <property type="match status" value="1"/>
</dbReference>
<evidence type="ECO:0000256" key="5">
    <source>
        <dbReference type="RuleBase" id="RU003887"/>
    </source>
</evidence>
<dbReference type="InterPro" id="IPR002942">
    <property type="entry name" value="S4_RNA-bd"/>
</dbReference>
<dbReference type="PROSITE" id="PS50889">
    <property type="entry name" value="S4"/>
    <property type="match status" value="1"/>
</dbReference>
<comment type="similarity">
    <text evidence="1 5">Belongs to the pseudouridine synthase RsuA family.</text>
</comment>